<dbReference type="STRING" id="89187.ISM_16180"/>
<dbReference type="HOGENOM" id="CLU_028164_1_1_5"/>
<feature type="compositionally biased region" description="Low complexity" evidence="1">
    <location>
        <begin position="471"/>
        <end position="480"/>
    </location>
</feature>
<evidence type="ECO:0000259" key="2">
    <source>
        <dbReference type="Pfam" id="PF05872"/>
    </source>
</evidence>
<evidence type="ECO:0000256" key="1">
    <source>
        <dbReference type="SAM" id="MobiDB-lite"/>
    </source>
</evidence>
<dbReference type="InterPro" id="IPR027417">
    <property type="entry name" value="P-loop_NTPase"/>
</dbReference>
<dbReference type="InterPro" id="IPR051162">
    <property type="entry name" value="T4SS_component"/>
</dbReference>
<sequence length="523" mass="56217">MQGYHVADQVFIGGGGPDYGTAQGLRLDYANRHGLIAGATGTGKTVTLQILAEGFSAAGVPVFLSDVKGDLSGLAASGSVDHKLHQAFTKRAATIGFDTFSYSAFPVTFWDLYGASGHPVRTTVAEMGPLLLSRLMELSEAQEGIMNIAFRIADEEGMPLLDLKDLQALLVWVGENREAISLRYGNVSTQSVGAIQRQLLVLENQGGNAFFGEPALELADLMQVTPEGQGRINILAADKLMGAPRLYATFLLWLLSELFETLPEVGDPDKPKLVFFFDEAHLLFDDAPKALVEKVEQVARLIRSKGVGVYFITQNPDDVPEDILGQLGNRVQHALRAFTARDRKALKRAAETYRPNARFDTADAIRDVGVGEAVTSMLAEKGVPGVVERTLIRPPSSQLGPISDAARAQVIAGSPVAGKYETVVDRVSAFEMLKARAEEAAREADAAEAQAEEQTVAEREFNAGRRYAGQRVGRSSSGRSTRTEDGIGSSIGKAITGMVIKELKGTTGRRIVRGILGGLFKGR</sequence>
<dbReference type="InterPro" id="IPR033186">
    <property type="entry name" value="HerA_C"/>
</dbReference>
<feature type="region of interest" description="Disordered" evidence="1">
    <location>
        <begin position="444"/>
        <end position="489"/>
    </location>
</feature>
<accession>A3SPN0</accession>
<name>A3SPN0_ROSNI</name>
<keyword evidence="4" id="KW-1185">Reference proteome</keyword>
<evidence type="ECO:0000313" key="3">
    <source>
        <dbReference type="EMBL" id="EAP76420.1"/>
    </source>
</evidence>
<dbReference type="SUPFAM" id="SSF52540">
    <property type="entry name" value="P-loop containing nucleoside triphosphate hydrolases"/>
    <property type="match status" value="1"/>
</dbReference>
<feature type="domain" description="Helicase HerA-like C-terminal" evidence="2">
    <location>
        <begin position="20"/>
        <end position="519"/>
    </location>
</feature>
<evidence type="ECO:0000313" key="4">
    <source>
        <dbReference type="Proteomes" id="UP000005954"/>
    </source>
</evidence>
<dbReference type="EMBL" id="AALY01000002">
    <property type="protein sequence ID" value="EAP76420.1"/>
    <property type="molecule type" value="Genomic_DNA"/>
</dbReference>
<dbReference type="PANTHER" id="PTHR30121">
    <property type="entry name" value="UNCHARACTERIZED PROTEIN YJGR-RELATED"/>
    <property type="match status" value="1"/>
</dbReference>
<protein>
    <recommendedName>
        <fullName evidence="2">Helicase HerA-like C-terminal domain-containing protein</fullName>
    </recommendedName>
</protein>
<dbReference type="AlphaFoldDB" id="A3SPN0"/>
<dbReference type="eggNOG" id="COG0433">
    <property type="taxonomic scope" value="Bacteria"/>
</dbReference>
<proteinExistence type="predicted"/>
<gene>
    <name evidence="3" type="ORF">ISM_16180</name>
</gene>
<reference evidence="3 4" key="1">
    <citation type="submission" date="2005-12" db="EMBL/GenBank/DDBJ databases">
        <authorList>
            <person name="Moran M.A."/>
            <person name="Ferriera S."/>
            <person name="Johnson J."/>
            <person name="Kravitz S."/>
            <person name="Halpern A."/>
            <person name="Remington K."/>
            <person name="Beeson K."/>
            <person name="Tran B."/>
            <person name="Rogers Y.-H."/>
            <person name="Friedman R."/>
            <person name="Venter J.C."/>
        </authorList>
    </citation>
    <scope>NUCLEOTIDE SEQUENCE [LARGE SCALE GENOMIC DNA]</scope>
    <source>
        <strain evidence="4">ATCC BAA-591 / DSM 15170 / ISM</strain>
    </source>
</reference>
<dbReference type="Gene3D" id="3.40.50.300">
    <property type="entry name" value="P-loop containing nucleotide triphosphate hydrolases"/>
    <property type="match status" value="2"/>
</dbReference>
<comment type="caution">
    <text evidence="3">The sequence shown here is derived from an EMBL/GenBank/DDBJ whole genome shotgun (WGS) entry which is preliminary data.</text>
</comment>
<dbReference type="PANTHER" id="PTHR30121:SF6">
    <property type="entry name" value="SLR6007 PROTEIN"/>
    <property type="match status" value="1"/>
</dbReference>
<organism evidence="3 4">
    <name type="scientific">Roseovarius nubinhibens (strain ATCC BAA-591 / DSM 15170 / ISM)</name>
    <dbReference type="NCBI Taxonomy" id="89187"/>
    <lineage>
        <taxon>Bacteria</taxon>
        <taxon>Pseudomonadati</taxon>
        <taxon>Pseudomonadota</taxon>
        <taxon>Alphaproteobacteria</taxon>
        <taxon>Rhodobacterales</taxon>
        <taxon>Roseobacteraceae</taxon>
        <taxon>Roseovarius</taxon>
    </lineage>
</organism>
<dbReference type="Pfam" id="PF05872">
    <property type="entry name" value="HerA_C"/>
    <property type="match status" value="1"/>
</dbReference>
<dbReference type="RefSeq" id="WP_009815245.1">
    <property type="nucleotide sequence ID" value="NZ_CH724156.1"/>
</dbReference>
<dbReference type="Proteomes" id="UP000005954">
    <property type="component" value="Unassembled WGS sequence"/>
</dbReference>